<evidence type="ECO:0000256" key="4">
    <source>
        <dbReference type="ARBA" id="ARBA00022475"/>
    </source>
</evidence>
<keyword evidence="5" id="KW-0378">Hydrolase</keyword>
<reference evidence="15" key="2">
    <citation type="journal article" date="2023" name="Microbiol Resour">
        <title>Decontamination and Annotation of the Draft Genome Sequence of the Oomycete Lagenidium giganteum ARSEF 373.</title>
        <authorList>
            <person name="Morgan W.R."/>
            <person name="Tartar A."/>
        </authorList>
    </citation>
    <scope>NUCLEOTIDE SEQUENCE</scope>
    <source>
        <strain evidence="15">ARSEF 373</strain>
    </source>
</reference>
<evidence type="ECO:0000313" key="15">
    <source>
        <dbReference type="EMBL" id="DAZ98448.1"/>
    </source>
</evidence>
<keyword evidence="10" id="KW-0624">Polysaccharide degradation</keyword>
<comment type="function">
    <text evidence="11">Glucanases play a role in cell expansion during growth, in cell-cell fusion during mating, and in spore release during sporulation. This enzyme may be involved in beta-glucan degradation. Active on laminarin and lichenan.</text>
</comment>
<feature type="chain" id="PRO_5043808353" description="glucan endo-1,3-beta-D-glucosidase" evidence="14">
    <location>
        <begin position="19"/>
        <end position="318"/>
    </location>
</feature>
<dbReference type="GO" id="GO:0071555">
    <property type="term" value="P:cell wall organization"/>
    <property type="evidence" value="ECO:0007669"/>
    <property type="project" value="UniProtKB-KW"/>
</dbReference>
<evidence type="ECO:0000256" key="1">
    <source>
        <dbReference type="ARBA" id="ARBA00000382"/>
    </source>
</evidence>
<keyword evidence="7" id="KW-0325">Glycoprotein</keyword>
<evidence type="ECO:0000256" key="5">
    <source>
        <dbReference type="ARBA" id="ARBA00022801"/>
    </source>
</evidence>
<evidence type="ECO:0000256" key="12">
    <source>
        <dbReference type="ARBA" id="ARBA00042373"/>
    </source>
</evidence>
<dbReference type="PANTHER" id="PTHR16631">
    <property type="entry name" value="GLUCAN 1,3-BETA-GLUCOSIDASE"/>
    <property type="match status" value="1"/>
</dbReference>
<keyword evidence="8" id="KW-0119">Carbohydrate metabolism</keyword>
<evidence type="ECO:0000256" key="13">
    <source>
        <dbReference type="ARBA" id="ARBA00043078"/>
    </source>
</evidence>
<organism evidence="15 16">
    <name type="scientific">Lagenidium giganteum</name>
    <dbReference type="NCBI Taxonomy" id="4803"/>
    <lineage>
        <taxon>Eukaryota</taxon>
        <taxon>Sar</taxon>
        <taxon>Stramenopiles</taxon>
        <taxon>Oomycota</taxon>
        <taxon>Peronosporomycetes</taxon>
        <taxon>Pythiales</taxon>
        <taxon>Pythiaceae</taxon>
    </lineage>
</organism>
<dbReference type="EMBL" id="DAKRPA010000106">
    <property type="protein sequence ID" value="DAZ98448.1"/>
    <property type="molecule type" value="Genomic_DNA"/>
</dbReference>
<dbReference type="InterPro" id="IPR017853">
    <property type="entry name" value="GH"/>
</dbReference>
<evidence type="ECO:0000256" key="9">
    <source>
        <dbReference type="ARBA" id="ARBA00023316"/>
    </source>
</evidence>
<evidence type="ECO:0000256" key="3">
    <source>
        <dbReference type="ARBA" id="ARBA00012780"/>
    </source>
</evidence>
<protein>
    <recommendedName>
        <fullName evidence="3">glucan endo-1,3-beta-D-glucosidase</fullName>
        <ecNumber evidence="3">3.2.1.39</ecNumber>
    </recommendedName>
    <alternativeName>
        <fullName evidence="13">Endo-1,3-beta-glucanase btgC</fullName>
    </alternativeName>
    <alternativeName>
        <fullName evidence="12">Laminarinase btgC</fullName>
    </alternativeName>
</protein>
<comment type="catalytic activity">
    <reaction evidence="1">
        <text>Hydrolysis of (1-&gt;3)-beta-D-glucosidic linkages in (1-&gt;3)-beta-D-glucans.</text>
        <dbReference type="EC" id="3.2.1.39"/>
    </reaction>
</comment>
<dbReference type="PANTHER" id="PTHR16631:SF17">
    <property type="entry name" value="GLUCAN ENDO-1,3-BETA-GLUCOSIDASE BTGC"/>
    <property type="match status" value="1"/>
</dbReference>
<dbReference type="InterPro" id="IPR050732">
    <property type="entry name" value="Beta-glucan_modifiers"/>
</dbReference>
<feature type="signal peptide" evidence="14">
    <location>
        <begin position="1"/>
        <end position="18"/>
    </location>
</feature>
<dbReference type="Proteomes" id="UP001146120">
    <property type="component" value="Unassembled WGS sequence"/>
</dbReference>
<evidence type="ECO:0000256" key="7">
    <source>
        <dbReference type="ARBA" id="ARBA00023180"/>
    </source>
</evidence>
<evidence type="ECO:0000256" key="8">
    <source>
        <dbReference type="ARBA" id="ARBA00023277"/>
    </source>
</evidence>
<sequence length="318" mass="35168">MFQHVIVAAAALASAVVAATNRTAGTCYSPFHLQAYPLHGDDLAADGIANLQSAMDKDFKTMSQHFTHVRTYYSQFHGTSPAKSAAAAGVKLYLGVFMTEDGWQDDEIDAAVQAVKNYPDTVEAILVGSQNLPLVSAERILEVVNDIKSKLGADADKVKFGTAQRITEYLDDDFNDRIALLERNLDILGVNIYPFFSAYDPTKPESELQAQWDMVTAKYPLAKLRLTETGFTTAGGPSITTRVKPSLTESVKYYNAFKSWSPPGTESSPKFWFMTFDRRPDDASVPWKNERHFGFFTHDGQAKVPEGGYPAKLTETRL</sequence>
<reference evidence="15" key="1">
    <citation type="submission" date="2022-11" db="EMBL/GenBank/DDBJ databases">
        <authorList>
            <person name="Morgan W.R."/>
            <person name="Tartar A."/>
        </authorList>
    </citation>
    <scope>NUCLEOTIDE SEQUENCE</scope>
    <source>
        <strain evidence="15">ARSEF 373</strain>
    </source>
</reference>
<comment type="caution">
    <text evidence="15">The sequence shown here is derived from an EMBL/GenBank/DDBJ whole genome shotgun (WGS) entry which is preliminary data.</text>
</comment>
<proteinExistence type="predicted"/>
<keyword evidence="14" id="KW-0732">Signal</keyword>
<dbReference type="AlphaFoldDB" id="A0AAV2YXC4"/>
<keyword evidence="6" id="KW-0472">Membrane</keyword>
<keyword evidence="9" id="KW-0961">Cell wall biogenesis/degradation</keyword>
<name>A0AAV2YXC4_9STRA</name>
<keyword evidence="4" id="KW-1003">Cell membrane</keyword>
<comment type="subcellular location">
    <subcellularLocation>
        <location evidence="2">Cell membrane</location>
    </subcellularLocation>
</comment>
<evidence type="ECO:0000256" key="14">
    <source>
        <dbReference type="SAM" id="SignalP"/>
    </source>
</evidence>
<dbReference type="EC" id="3.2.1.39" evidence="3"/>
<evidence type="ECO:0000313" key="16">
    <source>
        <dbReference type="Proteomes" id="UP001146120"/>
    </source>
</evidence>
<evidence type="ECO:0000256" key="6">
    <source>
        <dbReference type="ARBA" id="ARBA00023136"/>
    </source>
</evidence>
<dbReference type="GO" id="GO:0005886">
    <property type="term" value="C:plasma membrane"/>
    <property type="evidence" value="ECO:0007669"/>
    <property type="project" value="UniProtKB-SubCell"/>
</dbReference>
<evidence type="ECO:0000256" key="11">
    <source>
        <dbReference type="ARBA" id="ARBA00037649"/>
    </source>
</evidence>
<dbReference type="GO" id="GO:0000272">
    <property type="term" value="P:polysaccharide catabolic process"/>
    <property type="evidence" value="ECO:0007669"/>
    <property type="project" value="UniProtKB-KW"/>
</dbReference>
<evidence type="ECO:0000256" key="10">
    <source>
        <dbReference type="ARBA" id="ARBA00023326"/>
    </source>
</evidence>
<accession>A0AAV2YXC4</accession>
<dbReference type="SUPFAM" id="SSF51445">
    <property type="entry name" value="(Trans)glycosidases"/>
    <property type="match status" value="1"/>
</dbReference>
<dbReference type="GO" id="GO:0042973">
    <property type="term" value="F:glucan endo-1,3-beta-D-glucosidase activity"/>
    <property type="evidence" value="ECO:0007669"/>
    <property type="project" value="UniProtKB-EC"/>
</dbReference>
<dbReference type="Gene3D" id="3.20.20.80">
    <property type="entry name" value="Glycosidases"/>
    <property type="match status" value="1"/>
</dbReference>
<evidence type="ECO:0000256" key="2">
    <source>
        <dbReference type="ARBA" id="ARBA00004236"/>
    </source>
</evidence>
<gene>
    <name evidence="15" type="ORF">N0F65_001149</name>
</gene>
<keyword evidence="16" id="KW-1185">Reference proteome</keyword>